<keyword evidence="3" id="KW-1185">Reference proteome</keyword>
<name>A0ABR3JEK8_9AGAR</name>
<reference evidence="3" key="1">
    <citation type="submission" date="2024-06" db="EMBL/GenBank/DDBJ databases">
        <title>Multi-omics analyses provide insights into the biosynthesis of the anticancer antibiotic pleurotin in Hohenbuehelia grisea.</title>
        <authorList>
            <person name="Weaver J.A."/>
            <person name="Alberti F."/>
        </authorList>
    </citation>
    <scope>NUCLEOTIDE SEQUENCE [LARGE SCALE GENOMIC DNA]</scope>
    <source>
        <strain evidence="3">T-177</strain>
    </source>
</reference>
<accession>A0ABR3JEK8</accession>
<gene>
    <name evidence="2" type="ORF">HGRIS_005149</name>
</gene>
<dbReference type="EMBL" id="JASNQZ010000008">
    <property type="protein sequence ID" value="KAL0953991.1"/>
    <property type="molecule type" value="Genomic_DNA"/>
</dbReference>
<comment type="caution">
    <text evidence="2">The sequence shown here is derived from an EMBL/GenBank/DDBJ whole genome shotgun (WGS) entry which is preliminary data.</text>
</comment>
<evidence type="ECO:0000313" key="3">
    <source>
        <dbReference type="Proteomes" id="UP001556367"/>
    </source>
</evidence>
<evidence type="ECO:0000256" key="1">
    <source>
        <dbReference type="SAM" id="MobiDB-lite"/>
    </source>
</evidence>
<dbReference type="Proteomes" id="UP001556367">
    <property type="component" value="Unassembled WGS sequence"/>
</dbReference>
<feature type="compositionally biased region" description="Basic residues" evidence="1">
    <location>
        <begin position="73"/>
        <end position="95"/>
    </location>
</feature>
<sequence>MEVEFIGRLRARAQRQCYISSTIRQKGNDDETTRVQWRQRDLSFTRSLLGYFSNVDTPAGSEMREEEPVKPQTPHRRFHRRHKHIPTPKHRPKIHNSHDRHPIRRWKAAEAVVNVAPWVRAERLGH</sequence>
<feature type="region of interest" description="Disordered" evidence="1">
    <location>
        <begin position="55"/>
        <end position="101"/>
    </location>
</feature>
<organism evidence="2 3">
    <name type="scientific">Hohenbuehelia grisea</name>
    <dbReference type="NCBI Taxonomy" id="104357"/>
    <lineage>
        <taxon>Eukaryota</taxon>
        <taxon>Fungi</taxon>
        <taxon>Dikarya</taxon>
        <taxon>Basidiomycota</taxon>
        <taxon>Agaricomycotina</taxon>
        <taxon>Agaricomycetes</taxon>
        <taxon>Agaricomycetidae</taxon>
        <taxon>Agaricales</taxon>
        <taxon>Pleurotineae</taxon>
        <taxon>Pleurotaceae</taxon>
        <taxon>Hohenbuehelia</taxon>
    </lineage>
</organism>
<protein>
    <submittedName>
        <fullName evidence="2">Uncharacterized protein</fullName>
    </submittedName>
</protein>
<proteinExistence type="predicted"/>
<evidence type="ECO:0000313" key="2">
    <source>
        <dbReference type="EMBL" id="KAL0953991.1"/>
    </source>
</evidence>